<sequence>MAIFLCSFGERGKGGTPLASRSCNVVMGRPLDTEKQEGRIQVWTASRQEEEEEEEEEERERASKKGGLEEEEEQ</sequence>
<protein>
    <submittedName>
        <fullName evidence="2">Uncharacterized protein</fullName>
    </submittedName>
</protein>
<name>A0A4Z2FWA5_9TELE</name>
<evidence type="ECO:0000313" key="3">
    <source>
        <dbReference type="Proteomes" id="UP000314294"/>
    </source>
</evidence>
<accession>A0A4Z2FWA5</accession>
<keyword evidence="3" id="KW-1185">Reference proteome</keyword>
<dbReference type="EMBL" id="SRLO01000861">
    <property type="protein sequence ID" value="TNN45201.1"/>
    <property type="molecule type" value="Genomic_DNA"/>
</dbReference>
<organism evidence="2 3">
    <name type="scientific">Liparis tanakae</name>
    <name type="common">Tanaka's snailfish</name>
    <dbReference type="NCBI Taxonomy" id="230148"/>
    <lineage>
        <taxon>Eukaryota</taxon>
        <taxon>Metazoa</taxon>
        <taxon>Chordata</taxon>
        <taxon>Craniata</taxon>
        <taxon>Vertebrata</taxon>
        <taxon>Euteleostomi</taxon>
        <taxon>Actinopterygii</taxon>
        <taxon>Neopterygii</taxon>
        <taxon>Teleostei</taxon>
        <taxon>Neoteleostei</taxon>
        <taxon>Acanthomorphata</taxon>
        <taxon>Eupercaria</taxon>
        <taxon>Perciformes</taxon>
        <taxon>Cottioidei</taxon>
        <taxon>Cottales</taxon>
        <taxon>Liparidae</taxon>
        <taxon>Liparis</taxon>
    </lineage>
</organism>
<evidence type="ECO:0000256" key="1">
    <source>
        <dbReference type="SAM" id="MobiDB-lite"/>
    </source>
</evidence>
<dbReference type="AlphaFoldDB" id="A0A4Z2FWA5"/>
<evidence type="ECO:0000313" key="2">
    <source>
        <dbReference type="EMBL" id="TNN45201.1"/>
    </source>
</evidence>
<comment type="caution">
    <text evidence="2">The sequence shown here is derived from an EMBL/GenBank/DDBJ whole genome shotgun (WGS) entry which is preliminary data.</text>
</comment>
<feature type="region of interest" description="Disordered" evidence="1">
    <location>
        <begin position="32"/>
        <end position="74"/>
    </location>
</feature>
<dbReference type="Proteomes" id="UP000314294">
    <property type="component" value="Unassembled WGS sequence"/>
</dbReference>
<feature type="compositionally biased region" description="Basic and acidic residues" evidence="1">
    <location>
        <begin position="59"/>
        <end position="68"/>
    </location>
</feature>
<gene>
    <name evidence="2" type="ORF">EYF80_044611</name>
</gene>
<proteinExistence type="predicted"/>
<reference evidence="2 3" key="1">
    <citation type="submission" date="2019-03" db="EMBL/GenBank/DDBJ databases">
        <title>First draft genome of Liparis tanakae, snailfish: a comprehensive survey of snailfish specific genes.</title>
        <authorList>
            <person name="Kim W."/>
            <person name="Song I."/>
            <person name="Jeong J.-H."/>
            <person name="Kim D."/>
            <person name="Kim S."/>
            <person name="Ryu S."/>
            <person name="Song J.Y."/>
            <person name="Lee S.K."/>
        </authorList>
    </citation>
    <scope>NUCLEOTIDE SEQUENCE [LARGE SCALE GENOMIC DNA]</scope>
    <source>
        <tissue evidence="2">Muscle</tissue>
    </source>
</reference>
<feature type="compositionally biased region" description="Acidic residues" evidence="1">
    <location>
        <begin position="49"/>
        <end position="58"/>
    </location>
</feature>